<name>A0A813M2G9_POLGL</name>
<comment type="caution">
    <text evidence="3">The sequence shown here is derived from an EMBL/GenBank/DDBJ whole genome shotgun (WGS) entry which is preliminary data.</text>
</comment>
<evidence type="ECO:0000256" key="2">
    <source>
        <dbReference type="SAM" id="SignalP"/>
    </source>
</evidence>
<keyword evidence="1" id="KW-1133">Transmembrane helix</keyword>
<evidence type="ECO:0000313" key="3">
    <source>
        <dbReference type="EMBL" id="CAE8739047.1"/>
    </source>
</evidence>
<organism evidence="3 4">
    <name type="scientific">Polarella glacialis</name>
    <name type="common">Dinoflagellate</name>
    <dbReference type="NCBI Taxonomy" id="89957"/>
    <lineage>
        <taxon>Eukaryota</taxon>
        <taxon>Sar</taxon>
        <taxon>Alveolata</taxon>
        <taxon>Dinophyceae</taxon>
        <taxon>Suessiales</taxon>
        <taxon>Suessiaceae</taxon>
        <taxon>Polarella</taxon>
    </lineage>
</organism>
<dbReference type="EMBL" id="CAJNNW010037052">
    <property type="protein sequence ID" value="CAE8739047.1"/>
    <property type="molecule type" value="Genomic_DNA"/>
</dbReference>
<protein>
    <submittedName>
        <fullName evidence="3">Uncharacterized protein</fullName>
    </submittedName>
</protein>
<accession>A0A813M2G9</accession>
<keyword evidence="1" id="KW-0472">Membrane</keyword>
<reference evidence="3" key="1">
    <citation type="submission" date="2021-02" db="EMBL/GenBank/DDBJ databases">
        <authorList>
            <person name="Dougan E. K."/>
            <person name="Rhodes N."/>
            <person name="Thang M."/>
            <person name="Chan C."/>
        </authorList>
    </citation>
    <scope>NUCLEOTIDE SEQUENCE</scope>
</reference>
<evidence type="ECO:0000313" key="4">
    <source>
        <dbReference type="Proteomes" id="UP000626109"/>
    </source>
</evidence>
<dbReference type="Proteomes" id="UP000626109">
    <property type="component" value="Unassembled WGS sequence"/>
</dbReference>
<proteinExistence type="predicted"/>
<keyword evidence="1" id="KW-0812">Transmembrane</keyword>
<feature type="transmembrane region" description="Helical" evidence="1">
    <location>
        <begin position="67"/>
        <end position="100"/>
    </location>
</feature>
<sequence length="104" mass="11483">MLLLLLLLLDSWRGVQIFSPRVQQQQQQQQQAVVPSWRCWTRGVVTSKEGGGLMTAHTAWIPLDSKLSFVVVAGVVVVVLVLVIVVVVVVLCCCCCSCCWCSCY</sequence>
<dbReference type="AlphaFoldDB" id="A0A813M2G9"/>
<feature type="chain" id="PRO_5032726697" evidence="2">
    <location>
        <begin position="18"/>
        <end position="104"/>
    </location>
</feature>
<gene>
    <name evidence="3" type="ORF">PGLA2088_LOCUS49451</name>
</gene>
<feature type="signal peptide" evidence="2">
    <location>
        <begin position="1"/>
        <end position="17"/>
    </location>
</feature>
<evidence type="ECO:0000256" key="1">
    <source>
        <dbReference type="SAM" id="Phobius"/>
    </source>
</evidence>
<keyword evidence="2" id="KW-0732">Signal</keyword>